<keyword evidence="4" id="KW-1185">Reference proteome</keyword>
<dbReference type="SUPFAM" id="SSF47459">
    <property type="entry name" value="HLH, helix-loop-helix DNA-binding domain"/>
    <property type="match status" value="1"/>
</dbReference>
<dbReference type="HOGENOM" id="CLU_416813_0_0_1"/>
<dbReference type="SMART" id="SM00353">
    <property type="entry name" value="HLH"/>
    <property type="match status" value="1"/>
</dbReference>
<dbReference type="Gene3D" id="4.10.280.10">
    <property type="entry name" value="Helix-loop-helix DNA-binding domain"/>
    <property type="match status" value="1"/>
</dbReference>
<feature type="region of interest" description="Disordered" evidence="1">
    <location>
        <begin position="80"/>
        <end position="105"/>
    </location>
</feature>
<dbReference type="EMBL" id="HG793127">
    <property type="protein sequence ID" value="CDK26813.1"/>
    <property type="molecule type" value="Genomic_DNA"/>
</dbReference>
<dbReference type="InterPro" id="IPR011598">
    <property type="entry name" value="bHLH_dom"/>
</dbReference>
<evidence type="ECO:0000313" key="4">
    <source>
        <dbReference type="Proteomes" id="UP000019384"/>
    </source>
</evidence>
<dbReference type="GO" id="GO:0046983">
    <property type="term" value="F:protein dimerization activity"/>
    <property type="evidence" value="ECO:0007669"/>
    <property type="project" value="InterPro"/>
</dbReference>
<dbReference type="GeneID" id="34520198"/>
<organism evidence="3 4">
    <name type="scientific">Kuraishia capsulata CBS 1993</name>
    <dbReference type="NCBI Taxonomy" id="1382522"/>
    <lineage>
        <taxon>Eukaryota</taxon>
        <taxon>Fungi</taxon>
        <taxon>Dikarya</taxon>
        <taxon>Ascomycota</taxon>
        <taxon>Saccharomycotina</taxon>
        <taxon>Pichiomycetes</taxon>
        <taxon>Pichiales</taxon>
        <taxon>Pichiaceae</taxon>
        <taxon>Kuraishia</taxon>
    </lineage>
</organism>
<dbReference type="PANTHER" id="PTHR47336">
    <property type="entry name" value="TRANSCRIPTION FACTOR HMS1-RELATED"/>
    <property type="match status" value="1"/>
</dbReference>
<reference evidence="3" key="2">
    <citation type="submission" date="2014-02" db="EMBL/GenBank/DDBJ databases">
        <title>Complete DNA sequence of /Kuraishia capsulata/ illustrates novel genomic features among budding yeasts (/Saccharomycotina/).</title>
        <authorList>
            <person name="Morales L."/>
            <person name="Noel B."/>
            <person name="Porcel B."/>
            <person name="Marcet-Houben M."/>
            <person name="Hullo M-F."/>
            <person name="Sacerdot C."/>
            <person name="Tekaia F."/>
            <person name="Leh-Louis V."/>
            <person name="Despons L."/>
            <person name="Khanna V."/>
            <person name="Aury J-M."/>
            <person name="Barbe V."/>
            <person name="Couloux A."/>
            <person name="Labadie K."/>
            <person name="Pelletier E."/>
            <person name="Souciet J-L."/>
            <person name="Boekhout T."/>
            <person name="Gabaldon T."/>
            <person name="Wincker P."/>
            <person name="Dujon B."/>
        </authorList>
    </citation>
    <scope>NUCLEOTIDE SEQUENCE</scope>
    <source>
        <strain evidence="3">CBS 1993</strain>
    </source>
</reference>
<dbReference type="PROSITE" id="PS50888">
    <property type="entry name" value="BHLH"/>
    <property type="match status" value="1"/>
</dbReference>
<feature type="compositionally biased region" description="Polar residues" evidence="1">
    <location>
        <begin position="240"/>
        <end position="267"/>
    </location>
</feature>
<gene>
    <name evidence="3" type="ORF">KUCA_T00002787001</name>
</gene>
<evidence type="ECO:0000259" key="2">
    <source>
        <dbReference type="PROSITE" id="PS50888"/>
    </source>
</evidence>
<name>W6ML42_9ASCO</name>
<protein>
    <recommendedName>
        <fullName evidence="2">BHLH domain-containing protein</fullName>
    </recommendedName>
</protein>
<dbReference type="PANTHER" id="PTHR47336:SF2">
    <property type="entry name" value="TRANSCRIPTION FACTOR HMS1-RELATED"/>
    <property type="match status" value="1"/>
</dbReference>
<dbReference type="RefSeq" id="XP_022458810.1">
    <property type="nucleotide sequence ID" value="XM_022603068.1"/>
</dbReference>
<sequence>MEFDNYDSILSSIQDETLKDQTIALSDIAIKTEPNAFLSPYGSSLSPSYSSGSSPEEFLFNPEYMNNALWDLPELTKQPTSGTSGFDASMANTASNGSNGSLSDSTGAVAAVKNEPTRGKGKKIKSSHNLVEKKYRTNINSKIVELRNSVPALRIIISKNMRNNSVSSQDQNEDEDYDDYEGYGYTDDESKLDGLKPAKKLNKATILSKATEYIRHLEWKNSLLQDEVKRLKNDLESSSRDILQSIDPSQGTRPRHNQSQGLNNPAANGTSLTNKLLLGGMACYIGSSAFDDFDGSESSYSRHGLFALPILSIGDSASTQTNLLKPMFGILKMLFVMGVVWFYVLLPLISEPRPKNGNARFVQLYRLVASSDPIVRFINLSKIKNQYWVQIFGPSIWNALPRDRFSENEAYLLDNYRFADVAGLLPLVAESETGTEFFKKLAQLKSQEVFNSSIKDMTNSYHSTVPRAQVLSELIDSIQLLDHNSDNYVKHLIKCSILSSIASPSKEGLFKCFKLVQANPDQIDQSMVLCLMCSIVNFHFRLTHNSALAMKWFEKLNIPHYTENFKMDPMGFVSLLYIVDDIPIEREGDLRPTNSEEESATEDTSDEYTLSRNNFKMLNILGNMRIFIGNRSDQDCDLKVKNQMVESFVSKLEMLNGF</sequence>
<evidence type="ECO:0000256" key="1">
    <source>
        <dbReference type="SAM" id="MobiDB-lite"/>
    </source>
</evidence>
<dbReference type="STRING" id="1382522.W6ML42"/>
<dbReference type="Proteomes" id="UP000019384">
    <property type="component" value="Unassembled WGS sequence"/>
</dbReference>
<dbReference type="InterPro" id="IPR036638">
    <property type="entry name" value="HLH_DNA-bd_sf"/>
</dbReference>
<proteinExistence type="predicted"/>
<feature type="domain" description="BHLH" evidence="2">
    <location>
        <begin position="123"/>
        <end position="217"/>
    </location>
</feature>
<feature type="compositionally biased region" description="Acidic residues" evidence="1">
    <location>
        <begin position="171"/>
        <end position="181"/>
    </location>
</feature>
<accession>W6ML42</accession>
<dbReference type="InterPro" id="IPR052099">
    <property type="entry name" value="Regulatory_TF_Diverse"/>
</dbReference>
<dbReference type="AlphaFoldDB" id="W6ML42"/>
<evidence type="ECO:0000313" key="3">
    <source>
        <dbReference type="EMBL" id="CDK26813.1"/>
    </source>
</evidence>
<dbReference type="OrthoDB" id="2133190at2759"/>
<dbReference type="Pfam" id="PF00010">
    <property type="entry name" value="HLH"/>
    <property type="match status" value="1"/>
</dbReference>
<feature type="region of interest" description="Disordered" evidence="1">
    <location>
        <begin position="164"/>
        <end position="193"/>
    </location>
</feature>
<reference evidence="3" key="1">
    <citation type="submission" date="2013-12" db="EMBL/GenBank/DDBJ databases">
        <authorList>
            <person name="Genoscope - CEA"/>
        </authorList>
    </citation>
    <scope>NUCLEOTIDE SEQUENCE</scope>
    <source>
        <strain evidence="3">CBS 1993</strain>
    </source>
</reference>
<feature type="region of interest" description="Disordered" evidence="1">
    <location>
        <begin position="239"/>
        <end position="267"/>
    </location>
</feature>